<name>A0A8J5GX82_ZINOF</name>
<evidence type="ECO:0000256" key="2">
    <source>
        <dbReference type="ARBA" id="ARBA00023054"/>
    </source>
</evidence>
<evidence type="ECO:0000256" key="3">
    <source>
        <dbReference type="SAM" id="Coils"/>
    </source>
</evidence>
<keyword evidence="6" id="KW-1185">Reference proteome</keyword>
<dbReference type="AlphaFoldDB" id="A0A8J5GX82"/>
<evidence type="ECO:0000313" key="5">
    <source>
        <dbReference type="EMBL" id="KAG6508198.1"/>
    </source>
</evidence>
<dbReference type="PANTHER" id="PTHR32054:SF31">
    <property type="entry name" value="PROTEIN WEAK CHLOROPLAST MOVEMENT UNDER BLUE LIGHT 1"/>
    <property type="match status" value="1"/>
</dbReference>
<feature type="coiled-coil region" evidence="3">
    <location>
        <begin position="157"/>
        <end position="191"/>
    </location>
</feature>
<dbReference type="GO" id="GO:0009904">
    <property type="term" value="P:chloroplast accumulation movement"/>
    <property type="evidence" value="ECO:0007669"/>
    <property type="project" value="TreeGrafter"/>
</dbReference>
<protein>
    <submittedName>
        <fullName evidence="5">Uncharacterized protein</fullName>
    </submittedName>
</protein>
<evidence type="ECO:0000313" key="6">
    <source>
        <dbReference type="Proteomes" id="UP000734854"/>
    </source>
</evidence>
<dbReference type="GO" id="GO:0009903">
    <property type="term" value="P:chloroplast avoidance movement"/>
    <property type="evidence" value="ECO:0007669"/>
    <property type="project" value="TreeGrafter"/>
</dbReference>
<dbReference type="Pfam" id="PF05701">
    <property type="entry name" value="WEMBL"/>
    <property type="match status" value="1"/>
</dbReference>
<evidence type="ECO:0000256" key="1">
    <source>
        <dbReference type="ARBA" id="ARBA00005485"/>
    </source>
</evidence>
<dbReference type="PANTHER" id="PTHR32054">
    <property type="entry name" value="HEAVY CHAIN, PUTATIVE, EXPRESSED-RELATED-RELATED"/>
    <property type="match status" value="1"/>
</dbReference>
<dbReference type="GO" id="GO:0005829">
    <property type="term" value="C:cytosol"/>
    <property type="evidence" value="ECO:0007669"/>
    <property type="project" value="TreeGrafter"/>
</dbReference>
<organism evidence="5 6">
    <name type="scientific">Zingiber officinale</name>
    <name type="common">Ginger</name>
    <name type="synonym">Amomum zingiber</name>
    <dbReference type="NCBI Taxonomy" id="94328"/>
    <lineage>
        <taxon>Eukaryota</taxon>
        <taxon>Viridiplantae</taxon>
        <taxon>Streptophyta</taxon>
        <taxon>Embryophyta</taxon>
        <taxon>Tracheophyta</taxon>
        <taxon>Spermatophyta</taxon>
        <taxon>Magnoliopsida</taxon>
        <taxon>Liliopsida</taxon>
        <taxon>Zingiberales</taxon>
        <taxon>Zingiberaceae</taxon>
        <taxon>Zingiber</taxon>
    </lineage>
</organism>
<proteinExistence type="inferred from homology"/>
<accession>A0A8J5GX82</accession>
<feature type="compositionally biased region" description="Polar residues" evidence="4">
    <location>
        <begin position="1"/>
        <end position="12"/>
    </location>
</feature>
<evidence type="ECO:0000256" key="4">
    <source>
        <dbReference type="SAM" id="MobiDB-lite"/>
    </source>
</evidence>
<gene>
    <name evidence="5" type="ORF">ZIOFF_033570</name>
</gene>
<keyword evidence="2 3" id="KW-0175">Coiled coil</keyword>
<comment type="similarity">
    <text evidence="1">Belongs to the WEB family.</text>
</comment>
<dbReference type="Proteomes" id="UP000734854">
    <property type="component" value="Unassembled WGS sequence"/>
</dbReference>
<sequence>MAQANNNGENSNPFISFSLPESSSLSSTPSPSIFKPENGDQHHQELEIDADIFLFDTPNVIFIISTPLFNETKQVEALKNESGKKEDMNRVLIDTAAPFESVRAAVTKFRGIAACKAEEIKSHRIQDEIVKFQKSFQVEETAAAHVLEELDYCKGLAEELHLRLERAQTLKEQAKQDTELAELRLREVEQGIANVASIASKAQLDVANERRNCC</sequence>
<comment type="caution">
    <text evidence="5">The sequence shown here is derived from an EMBL/GenBank/DDBJ whole genome shotgun (WGS) entry which is preliminary data.</text>
</comment>
<feature type="region of interest" description="Disordered" evidence="4">
    <location>
        <begin position="1"/>
        <end position="41"/>
    </location>
</feature>
<dbReference type="EMBL" id="JACMSC010000009">
    <property type="protein sequence ID" value="KAG6508198.1"/>
    <property type="molecule type" value="Genomic_DNA"/>
</dbReference>
<reference evidence="5 6" key="1">
    <citation type="submission" date="2020-08" db="EMBL/GenBank/DDBJ databases">
        <title>Plant Genome Project.</title>
        <authorList>
            <person name="Zhang R.-G."/>
        </authorList>
    </citation>
    <scope>NUCLEOTIDE SEQUENCE [LARGE SCALE GENOMIC DNA]</scope>
    <source>
        <tissue evidence="5">Rhizome</tissue>
    </source>
</reference>
<feature type="compositionally biased region" description="Low complexity" evidence="4">
    <location>
        <begin position="13"/>
        <end position="33"/>
    </location>
</feature>
<dbReference type="InterPro" id="IPR008545">
    <property type="entry name" value="Web"/>
</dbReference>